<evidence type="ECO:0000259" key="7">
    <source>
        <dbReference type="PROSITE" id="PS51194"/>
    </source>
</evidence>
<dbReference type="Pfam" id="PF20470">
    <property type="entry name" value="HTH_61"/>
    <property type="match status" value="1"/>
</dbReference>
<reference evidence="8" key="1">
    <citation type="journal article" date="2023" name="G3 (Bethesda)">
        <title>Whole genome assembly and annotation of the endangered Caribbean coral Acropora cervicornis.</title>
        <authorList>
            <person name="Selwyn J.D."/>
            <person name="Vollmer S.V."/>
        </authorList>
    </citation>
    <scope>NUCLEOTIDE SEQUENCE</scope>
    <source>
        <strain evidence="8">K2</strain>
    </source>
</reference>
<dbReference type="SUPFAM" id="SSF52540">
    <property type="entry name" value="P-loop containing nucleoside triphosphate hydrolases"/>
    <property type="match status" value="2"/>
</dbReference>
<evidence type="ECO:0000313" key="8">
    <source>
        <dbReference type="EMBL" id="KAK2564963.1"/>
    </source>
</evidence>
<dbReference type="InterPro" id="IPR001650">
    <property type="entry name" value="Helicase_C-like"/>
</dbReference>
<keyword evidence="4" id="KW-0067">ATP-binding</keyword>
<dbReference type="PROSITE" id="PS51194">
    <property type="entry name" value="HELICASE_CTER"/>
    <property type="match status" value="1"/>
</dbReference>
<keyword evidence="1" id="KW-0547">Nucleotide-binding</keyword>
<evidence type="ECO:0000256" key="2">
    <source>
        <dbReference type="ARBA" id="ARBA00022801"/>
    </source>
</evidence>
<dbReference type="InterPro" id="IPR050474">
    <property type="entry name" value="Hel308_SKI2-like"/>
</dbReference>
<dbReference type="CDD" id="cd18795">
    <property type="entry name" value="SF2_C_Ski2"/>
    <property type="match status" value="1"/>
</dbReference>
<dbReference type="GO" id="GO:0003676">
    <property type="term" value="F:nucleic acid binding"/>
    <property type="evidence" value="ECO:0007669"/>
    <property type="project" value="InterPro"/>
</dbReference>
<dbReference type="EMBL" id="JARQWQ010000021">
    <property type="protein sequence ID" value="KAK2564963.1"/>
    <property type="molecule type" value="Genomic_DNA"/>
</dbReference>
<reference evidence="8" key="2">
    <citation type="journal article" date="2023" name="Science">
        <title>Genomic signatures of disease resistance in endangered staghorn corals.</title>
        <authorList>
            <person name="Vollmer S.V."/>
            <person name="Selwyn J.D."/>
            <person name="Despard B.A."/>
            <person name="Roesel C.L."/>
        </authorList>
    </citation>
    <scope>NUCLEOTIDE SEQUENCE</scope>
    <source>
        <strain evidence="8">K2</strain>
    </source>
</reference>
<dbReference type="InterPro" id="IPR027417">
    <property type="entry name" value="P-loop_NTPase"/>
</dbReference>
<dbReference type="GO" id="GO:0043138">
    <property type="term" value="F:3'-5' DNA helicase activity"/>
    <property type="evidence" value="ECO:0007669"/>
    <property type="project" value="UniProtKB-EC"/>
</dbReference>
<dbReference type="Pfam" id="PF21099">
    <property type="entry name" value="POLQ_helical"/>
    <property type="match status" value="1"/>
</dbReference>
<dbReference type="GO" id="GO:0016787">
    <property type="term" value="F:hydrolase activity"/>
    <property type="evidence" value="ECO:0007669"/>
    <property type="project" value="UniProtKB-KW"/>
</dbReference>
<dbReference type="SMART" id="SM00490">
    <property type="entry name" value="HELICc"/>
    <property type="match status" value="1"/>
</dbReference>
<dbReference type="Gene3D" id="3.40.50.300">
    <property type="entry name" value="P-loop containing nucleotide triphosphate hydrolases"/>
    <property type="match status" value="2"/>
</dbReference>
<dbReference type="Pfam" id="PF00271">
    <property type="entry name" value="Helicase_C"/>
    <property type="match status" value="1"/>
</dbReference>
<dbReference type="InterPro" id="IPR046931">
    <property type="entry name" value="HTH_61"/>
</dbReference>
<evidence type="ECO:0000256" key="3">
    <source>
        <dbReference type="ARBA" id="ARBA00022806"/>
    </source>
</evidence>
<evidence type="ECO:0000256" key="5">
    <source>
        <dbReference type="ARBA" id="ARBA00048988"/>
    </source>
</evidence>
<dbReference type="PANTHER" id="PTHR47961">
    <property type="entry name" value="DNA POLYMERASE THETA, PUTATIVE (AFU_ORTHOLOGUE AFUA_1G05260)-RELATED"/>
    <property type="match status" value="1"/>
</dbReference>
<proteinExistence type="predicted"/>
<keyword evidence="2" id="KW-0378">Hydrolase</keyword>
<evidence type="ECO:0000256" key="1">
    <source>
        <dbReference type="ARBA" id="ARBA00022741"/>
    </source>
</evidence>
<accession>A0AAD9V8A5</accession>
<comment type="caution">
    <text evidence="8">The sequence shown here is derived from an EMBL/GenBank/DDBJ whole genome shotgun (WGS) entry which is preliminary data.</text>
</comment>
<dbReference type="Gene3D" id="1.10.3380.20">
    <property type="match status" value="1"/>
</dbReference>
<feature type="domain" description="Helicase ATP-binding" evidence="6">
    <location>
        <begin position="1"/>
        <end position="81"/>
    </location>
</feature>
<keyword evidence="3 8" id="KW-0347">Helicase</keyword>
<name>A0AAD9V8A5_ACRCE</name>
<sequence length="612" mass="68471">MDKANALVNSLIGENRISTLGLAVVDELHMLGEVGRGATLEMCLSKLMFASSLTQIIAMSATLSNIGDLKHFLKADVYSNDFRPVELKEYYKMGHDIYEVPKASDPVDKIYKPMKTIRHNQDQNKDLLAQDPDQLLPLVLEVIPKHSCLIFCSTKKNCQNLALLLVKFMPRYLIQVKANERHQLMKALYNEVSALCPVLKATIPFGLAYHHSGLTMDERKLIEDAYSQGVLCLLTCTSTLAAGVNLPAKRVIVRAPYVGNALVSQSQYKQMIGRAGRAGIDTSGESILIIKEADKPKISHLFSGPVEKCLSRLLVENRKGLQSLVLTLIGLKICGTVSELKEFMHQSTLLFVQSECQSVDIDEQVETCIQSLKQLGHVTVSNSFKTEVTQLGQATFKGCIDVESSPVIYQELERAHKSLALDNELHLLYLVTPLNMKDLIEPDWMTYFRQVISLNDSEQEVARLVGATESILSRKASGLRVKKNDRDSETPLKRFYVTLILHKLMKEHTIWETAAVFNVTRGFVQNLLTSASSFASCMVHFTRELNEFWGLNLLLEAMVKKLSFTASLELIPLMEVPGVKQMLLEEKADALREEAEELSSIPKELQKMDPDG</sequence>
<dbReference type="SUPFAM" id="SSF158702">
    <property type="entry name" value="Sec63 N-terminal domain-like"/>
    <property type="match status" value="1"/>
</dbReference>
<dbReference type="InterPro" id="IPR048960">
    <property type="entry name" value="POLQ-like_helical"/>
</dbReference>
<organism evidence="8 9">
    <name type="scientific">Acropora cervicornis</name>
    <name type="common">Staghorn coral</name>
    <dbReference type="NCBI Taxonomy" id="6130"/>
    <lineage>
        <taxon>Eukaryota</taxon>
        <taxon>Metazoa</taxon>
        <taxon>Cnidaria</taxon>
        <taxon>Anthozoa</taxon>
        <taxon>Hexacorallia</taxon>
        <taxon>Scleractinia</taxon>
        <taxon>Astrocoeniina</taxon>
        <taxon>Acroporidae</taxon>
        <taxon>Acropora</taxon>
    </lineage>
</organism>
<protein>
    <submittedName>
        <fullName evidence="8">Helicase POLQ-like</fullName>
    </submittedName>
</protein>
<feature type="domain" description="Helicase C-terminal" evidence="7">
    <location>
        <begin position="134"/>
        <end position="325"/>
    </location>
</feature>
<dbReference type="InterPro" id="IPR011545">
    <property type="entry name" value="DEAD/DEAH_box_helicase_dom"/>
</dbReference>
<comment type="catalytic activity">
    <reaction evidence="5">
        <text>ATP + H2O = ADP + phosphate + H(+)</text>
        <dbReference type="Rhea" id="RHEA:13065"/>
        <dbReference type="ChEBI" id="CHEBI:15377"/>
        <dbReference type="ChEBI" id="CHEBI:15378"/>
        <dbReference type="ChEBI" id="CHEBI:30616"/>
        <dbReference type="ChEBI" id="CHEBI:43474"/>
        <dbReference type="ChEBI" id="CHEBI:456216"/>
        <dbReference type="EC" id="5.6.2.4"/>
    </reaction>
</comment>
<dbReference type="Proteomes" id="UP001249851">
    <property type="component" value="Unassembled WGS sequence"/>
</dbReference>
<dbReference type="PANTHER" id="PTHR47961:SF12">
    <property type="entry name" value="HELICASE POLQ-LIKE"/>
    <property type="match status" value="1"/>
</dbReference>
<dbReference type="PROSITE" id="PS51192">
    <property type="entry name" value="HELICASE_ATP_BIND_1"/>
    <property type="match status" value="1"/>
</dbReference>
<evidence type="ECO:0000313" key="9">
    <source>
        <dbReference type="Proteomes" id="UP001249851"/>
    </source>
</evidence>
<evidence type="ECO:0000256" key="4">
    <source>
        <dbReference type="ARBA" id="ARBA00022840"/>
    </source>
</evidence>
<dbReference type="GO" id="GO:0005524">
    <property type="term" value="F:ATP binding"/>
    <property type="evidence" value="ECO:0007669"/>
    <property type="project" value="UniProtKB-KW"/>
</dbReference>
<dbReference type="InterPro" id="IPR014001">
    <property type="entry name" value="Helicase_ATP-bd"/>
</dbReference>
<dbReference type="Pfam" id="PF00270">
    <property type="entry name" value="DEAD"/>
    <property type="match status" value="1"/>
</dbReference>
<gene>
    <name evidence="8" type="ORF">P5673_011673</name>
</gene>
<dbReference type="AlphaFoldDB" id="A0AAD9V8A5"/>
<evidence type="ECO:0000259" key="6">
    <source>
        <dbReference type="PROSITE" id="PS51192"/>
    </source>
</evidence>
<keyword evidence="9" id="KW-1185">Reference proteome</keyword>